<dbReference type="InterPro" id="IPR000477">
    <property type="entry name" value="RT_dom"/>
</dbReference>
<feature type="domain" description="Reverse transcriptase" evidence="1">
    <location>
        <begin position="266"/>
        <end position="333"/>
    </location>
</feature>
<gene>
    <name evidence="2" type="ORF">CRG98_035893</name>
</gene>
<dbReference type="Gene3D" id="3.30.70.270">
    <property type="match status" value="2"/>
</dbReference>
<dbReference type="InterPro" id="IPR043128">
    <property type="entry name" value="Rev_trsase/Diguanyl_cyclase"/>
</dbReference>
<accession>A0A2I0II77</accession>
<evidence type="ECO:0000259" key="1">
    <source>
        <dbReference type="Pfam" id="PF00078"/>
    </source>
</evidence>
<dbReference type="SUPFAM" id="SSF56672">
    <property type="entry name" value="DNA/RNA polymerases"/>
    <property type="match status" value="1"/>
</dbReference>
<dbReference type="Pfam" id="PF00078">
    <property type="entry name" value="RVT_1"/>
    <property type="match status" value="1"/>
</dbReference>
<keyword evidence="3" id="KW-1185">Reference proteome</keyword>
<dbReference type="PANTHER" id="PTHR33064">
    <property type="entry name" value="POL PROTEIN"/>
    <property type="match status" value="1"/>
</dbReference>
<dbReference type="EMBL" id="PGOL01002996">
    <property type="protein sequence ID" value="PKI43694.1"/>
    <property type="molecule type" value="Genomic_DNA"/>
</dbReference>
<dbReference type="AlphaFoldDB" id="A0A2I0II77"/>
<reference evidence="2 3" key="1">
    <citation type="submission" date="2017-11" db="EMBL/GenBank/DDBJ databases">
        <title>De-novo sequencing of pomegranate (Punica granatum L.) genome.</title>
        <authorList>
            <person name="Akparov Z."/>
            <person name="Amiraslanov A."/>
            <person name="Hajiyeva S."/>
            <person name="Abbasov M."/>
            <person name="Kaur K."/>
            <person name="Hamwieh A."/>
            <person name="Solovyev V."/>
            <person name="Salamov A."/>
            <person name="Braich B."/>
            <person name="Kosarev P."/>
            <person name="Mahmoud A."/>
            <person name="Hajiyev E."/>
            <person name="Babayeva S."/>
            <person name="Izzatullayeva V."/>
            <person name="Mammadov A."/>
            <person name="Mammadov A."/>
            <person name="Sharifova S."/>
            <person name="Ojaghi J."/>
            <person name="Eynullazada K."/>
            <person name="Bayramov B."/>
            <person name="Abdulazimova A."/>
            <person name="Shahmuradov I."/>
        </authorList>
    </citation>
    <scope>NUCLEOTIDE SEQUENCE [LARGE SCALE GENOMIC DNA]</scope>
    <source>
        <strain evidence="3">cv. AG2017</strain>
        <tissue evidence="2">Leaf</tissue>
    </source>
</reference>
<sequence>MKKEAIREVLKCDKSMAKACKRPELYIKCSSKGKTCSCPTKKKKRYKKLKMSKAKSRRYSGKRWKYLRKKRRFRKNPRALQQGVKLVQQLETATWISLDKDDVESLFSLDEEAGPSSIAALEVITNFDLTFSESESDTSYMVAEDTKEINLVNSISHISISVYISKYAKLVKVIVFLDNEAAQTIMNPEVLPKECWKPHTKHFRIASSEFFVKLPFKMNENINPTKASHSGMNPEHQKLATAECAELLQQDLIEPSDSPWACESEQKAMCQVFSPIMDQALVYIDDILLFSPSEEAHIKLLQRFSEIIEAYGIMLSEKKMVVGQRRINFLGMWLANGQYQLEPHVAQMLLKYLEESLTKKQAQQFLGTVNYLRDFLLKIAKLTRPLEKMLKKDSLTWGLTQTKAIKKLKAQLQSLLPL</sequence>
<comment type="caution">
    <text evidence="2">The sequence shown here is derived from an EMBL/GenBank/DDBJ whole genome shotgun (WGS) entry which is preliminary data.</text>
</comment>
<evidence type="ECO:0000313" key="3">
    <source>
        <dbReference type="Proteomes" id="UP000233551"/>
    </source>
</evidence>
<dbReference type="PANTHER" id="PTHR33064:SF37">
    <property type="entry name" value="RIBONUCLEASE H"/>
    <property type="match status" value="1"/>
</dbReference>
<protein>
    <recommendedName>
        <fullName evidence="1">Reverse transcriptase domain-containing protein</fullName>
    </recommendedName>
</protein>
<name>A0A2I0II77_PUNGR</name>
<dbReference type="InterPro" id="IPR043502">
    <property type="entry name" value="DNA/RNA_pol_sf"/>
</dbReference>
<organism evidence="2 3">
    <name type="scientific">Punica granatum</name>
    <name type="common">Pomegranate</name>
    <dbReference type="NCBI Taxonomy" id="22663"/>
    <lineage>
        <taxon>Eukaryota</taxon>
        <taxon>Viridiplantae</taxon>
        <taxon>Streptophyta</taxon>
        <taxon>Embryophyta</taxon>
        <taxon>Tracheophyta</taxon>
        <taxon>Spermatophyta</taxon>
        <taxon>Magnoliopsida</taxon>
        <taxon>eudicotyledons</taxon>
        <taxon>Gunneridae</taxon>
        <taxon>Pentapetalae</taxon>
        <taxon>rosids</taxon>
        <taxon>malvids</taxon>
        <taxon>Myrtales</taxon>
        <taxon>Lythraceae</taxon>
        <taxon>Punica</taxon>
    </lineage>
</organism>
<proteinExistence type="predicted"/>
<dbReference type="InterPro" id="IPR051320">
    <property type="entry name" value="Viral_Replic_Matur_Polypro"/>
</dbReference>
<evidence type="ECO:0000313" key="2">
    <source>
        <dbReference type="EMBL" id="PKI43694.1"/>
    </source>
</evidence>
<dbReference type="STRING" id="22663.A0A2I0II77"/>
<dbReference type="Proteomes" id="UP000233551">
    <property type="component" value="Unassembled WGS sequence"/>
</dbReference>